<evidence type="ECO:0000313" key="6">
    <source>
        <dbReference type="EMBL" id="SCU88336.1"/>
    </source>
</evidence>
<evidence type="ECO:0000256" key="1">
    <source>
        <dbReference type="ARBA" id="ARBA00022723"/>
    </source>
</evidence>
<dbReference type="Gene3D" id="3.30.40.10">
    <property type="entry name" value="Zinc/RING finger domain, C3HC4 (zinc finger)"/>
    <property type="match status" value="1"/>
</dbReference>
<evidence type="ECO:0000259" key="5">
    <source>
        <dbReference type="PROSITE" id="PS50089"/>
    </source>
</evidence>
<dbReference type="InterPro" id="IPR013083">
    <property type="entry name" value="Znf_RING/FYVE/PHD"/>
</dbReference>
<dbReference type="PROSITE" id="PS50089">
    <property type="entry name" value="ZF_RING_2"/>
    <property type="match status" value="1"/>
</dbReference>
<dbReference type="GO" id="GO:0043161">
    <property type="term" value="P:proteasome-mediated ubiquitin-dependent protein catabolic process"/>
    <property type="evidence" value="ECO:0007669"/>
    <property type="project" value="TreeGrafter"/>
</dbReference>
<gene>
    <name evidence="6" type="ORF">LAMI_0D09714G</name>
</gene>
<keyword evidence="3" id="KW-0862">Zinc</keyword>
<keyword evidence="7" id="KW-1185">Reference proteome</keyword>
<dbReference type="GO" id="GO:0008270">
    <property type="term" value="F:zinc ion binding"/>
    <property type="evidence" value="ECO:0007669"/>
    <property type="project" value="UniProtKB-KW"/>
</dbReference>
<dbReference type="GO" id="GO:0061630">
    <property type="term" value="F:ubiquitin protein ligase activity"/>
    <property type="evidence" value="ECO:0007669"/>
    <property type="project" value="TreeGrafter"/>
</dbReference>
<keyword evidence="1" id="KW-0479">Metal-binding</keyword>
<dbReference type="CDD" id="cd23120">
    <property type="entry name" value="RING-H2_ASR1"/>
    <property type="match status" value="1"/>
</dbReference>
<dbReference type="EMBL" id="LT598463">
    <property type="protein sequence ID" value="SCU88336.1"/>
    <property type="molecule type" value="Genomic_DNA"/>
</dbReference>
<keyword evidence="2 4" id="KW-0863">Zinc-finger</keyword>
<dbReference type="GO" id="GO:0012505">
    <property type="term" value="C:endomembrane system"/>
    <property type="evidence" value="ECO:0007669"/>
    <property type="project" value="TreeGrafter"/>
</dbReference>
<reference evidence="6 7" key="1">
    <citation type="submission" date="2016-03" db="EMBL/GenBank/DDBJ databases">
        <authorList>
            <person name="Devillers H."/>
        </authorList>
    </citation>
    <scope>NUCLEOTIDE SEQUENCE [LARGE SCALE GENOMIC DNA]</scope>
    <source>
        <strain evidence="6">CBS 11717</strain>
    </source>
</reference>
<dbReference type="InterPro" id="IPR050731">
    <property type="entry name" value="HRD1_E3_ubiq-ligases"/>
</dbReference>
<sequence>MGTSPVCPICLEEMNSGIGQLTHCGHEYHIDCLRKWHNASGSLNCPICRVESYILKDMDHNLTINLKKSFNLHLLITSVLSDLHFLDVSSLASSSDPGYGYTECDICGRGTRNGFQRFIRRQTGTEVSRETADGSRRLYCRACWDRVDDNGSPWGRRNREYQVQHSDQDFAAVDAGISRNGRVLENSANSRVRNAAVVKEPSEIEETWKLLDRLQHEQSRAKILEEKQKIQMHVRKTLDRYYKDSRFDITRSQYTDINKSVSRQLYELSLYAYKPGFVDYDLRAETLISEALRKERIT</sequence>
<name>A0A1G4JDQ2_9SACH</name>
<organism evidence="6 7">
    <name type="scientific">Lachancea mirantina</name>
    <dbReference type="NCBI Taxonomy" id="1230905"/>
    <lineage>
        <taxon>Eukaryota</taxon>
        <taxon>Fungi</taxon>
        <taxon>Dikarya</taxon>
        <taxon>Ascomycota</taxon>
        <taxon>Saccharomycotina</taxon>
        <taxon>Saccharomycetes</taxon>
        <taxon>Saccharomycetales</taxon>
        <taxon>Saccharomycetaceae</taxon>
        <taxon>Lachancea</taxon>
    </lineage>
</organism>
<evidence type="ECO:0000313" key="7">
    <source>
        <dbReference type="Proteomes" id="UP000191024"/>
    </source>
</evidence>
<dbReference type="PANTHER" id="PTHR22763">
    <property type="entry name" value="RING ZINC FINGER PROTEIN"/>
    <property type="match status" value="1"/>
</dbReference>
<dbReference type="Proteomes" id="UP000191024">
    <property type="component" value="Chromosome D"/>
</dbReference>
<accession>A0A1G4JDQ2</accession>
<dbReference type="Pfam" id="PF13639">
    <property type="entry name" value="zf-RING_2"/>
    <property type="match status" value="1"/>
</dbReference>
<dbReference type="AlphaFoldDB" id="A0A1G4JDQ2"/>
<protein>
    <submittedName>
        <fullName evidence="6">LAMI_0D09714g1_1</fullName>
    </submittedName>
</protein>
<evidence type="ECO:0000256" key="3">
    <source>
        <dbReference type="ARBA" id="ARBA00022833"/>
    </source>
</evidence>
<feature type="domain" description="RING-type" evidence="5">
    <location>
        <begin position="7"/>
        <end position="49"/>
    </location>
</feature>
<evidence type="ECO:0000256" key="2">
    <source>
        <dbReference type="ARBA" id="ARBA00022771"/>
    </source>
</evidence>
<dbReference type="SUPFAM" id="SSF57850">
    <property type="entry name" value="RING/U-box"/>
    <property type="match status" value="1"/>
</dbReference>
<dbReference type="STRING" id="1230905.A0A1G4JDQ2"/>
<dbReference type="InterPro" id="IPR001841">
    <property type="entry name" value="Znf_RING"/>
</dbReference>
<evidence type="ECO:0000256" key="4">
    <source>
        <dbReference type="PROSITE-ProRule" id="PRU00175"/>
    </source>
</evidence>
<dbReference type="SMART" id="SM00184">
    <property type="entry name" value="RING"/>
    <property type="match status" value="1"/>
</dbReference>
<proteinExistence type="predicted"/>
<dbReference type="OrthoDB" id="8062037at2759"/>